<evidence type="ECO:0000313" key="3">
    <source>
        <dbReference type="Proteomes" id="UP000276133"/>
    </source>
</evidence>
<feature type="transmembrane region" description="Helical" evidence="1">
    <location>
        <begin position="57"/>
        <end position="77"/>
    </location>
</feature>
<dbReference type="AlphaFoldDB" id="A0A3M7SHA2"/>
<organism evidence="2 3">
    <name type="scientific">Brachionus plicatilis</name>
    <name type="common">Marine rotifer</name>
    <name type="synonym">Brachionus muelleri</name>
    <dbReference type="NCBI Taxonomy" id="10195"/>
    <lineage>
        <taxon>Eukaryota</taxon>
        <taxon>Metazoa</taxon>
        <taxon>Spiralia</taxon>
        <taxon>Gnathifera</taxon>
        <taxon>Rotifera</taxon>
        <taxon>Eurotatoria</taxon>
        <taxon>Monogononta</taxon>
        <taxon>Pseudotrocha</taxon>
        <taxon>Ploima</taxon>
        <taxon>Brachionidae</taxon>
        <taxon>Brachionus</taxon>
    </lineage>
</organism>
<reference evidence="2 3" key="1">
    <citation type="journal article" date="2018" name="Sci. Rep.">
        <title>Genomic signatures of local adaptation to the degree of environmental predictability in rotifers.</title>
        <authorList>
            <person name="Franch-Gras L."/>
            <person name="Hahn C."/>
            <person name="Garcia-Roger E.M."/>
            <person name="Carmona M.J."/>
            <person name="Serra M."/>
            <person name="Gomez A."/>
        </authorList>
    </citation>
    <scope>NUCLEOTIDE SEQUENCE [LARGE SCALE GENOMIC DNA]</scope>
    <source>
        <strain evidence="2">HYR1</strain>
    </source>
</reference>
<evidence type="ECO:0000256" key="1">
    <source>
        <dbReference type="SAM" id="Phobius"/>
    </source>
</evidence>
<comment type="caution">
    <text evidence="2">The sequence shown here is derived from an EMBL/GenBank/DDBJ whole genome shotgun (WGS) entry which is preliminary data.</text>
</comment>
<keyword evidence="1" id="KW-0472">Membrane</keyword>
<sequence>MNTFVSQNQNSRSTVLKTSSCCQLTLSSKRPKHVLISIINFMVSQQASALISIKIKLILFLNVAYFSIDLLITKLFINLEQTCAKSNLVCNRFNSEKL</sequence>
<keyword evidence="1" id="KW-1133">Transmembrane helix</keyword>
<dbReference type="Proteomes" id="UP000276133">
    <property type="component" value="Unassembled WGS sequence"/>
</dbReference>
<name>A0A3M7SHA2_BRAPC</name>
<keyword evidence="1" id="KW-0812">Transmembrane</keyword>
<gene>
    <name evidence="2" type="ORF">BpHYR1_024209</name>
</gene>
<accession>A0A3M7SHA2</accession>
<proteinExistence type="predicted"/>
<evidence type="ECO:0000313" key="2">
    <source>
        <dbReference type="EMBL" id="RNA35142.1"/>
    </source>
</evidence>
<dbReference type="EMBL" id="REGN01001370">
    <property type="protein sequence ID" value="RNA35142.1"/>
    <property type="molecule type" value="Genomic_DNA"/>
</dbReference>
<keyword evidence="3" id="KW-1185">Reference proteome</keyword>
<protein>
    <submittedName>
        <fullName evidence="2">Uncharacterized protein</fullName>
    </submittedName>
</protein>